<accession>A0AAV4N5N4</accession>
<dbReference type="AlphaFoldDB" id="A0AAV4N5N4"/>
<evidence type="ECO:0000313" key="2">
    <source>
        <dbReference type="Proteomes" id="UP001054945"/>
    </source>
</evidence>
<organism evidence="1 2">
    <name type="scientific">Caerostris extrusa</name>
    <name type="common">Bark spider</name>
    <name type="synonym">Caerostris bankana</name>
    <dbReference type="NCBI Taxonomy" id="172846"/>
    <lineage>
        <taxon>Eukaryota</taxon>
        <taxon>Metazoa</taxon>
        <taxon>Ecdysozoa</taxon>
        <taxon>Arthropoda</taxon>
        <taxon>Chelicerata</taxon>
        <taxon>Arachnida</taxon>
        <taxon>Araneae</taxon>
        <taxon>Araneomorphae</taxon>
        <taxon>Entelegynae</taxon>
        <taxon>Araneoidea</taxon>
        <taxon>Araneidae</taxon>
        <taxon>Caerostris</taxon>
    </lineage>
</organism>
<reference evidence="1 2" key="1">
    <citation type="submission" date="2021-06" db="EMBL/GenBank/DDBJ databases">
        <title>Caerostris extrusa draft genome.</title>
        <authorList>
            <person name="Kono N."/>
            <person name="Arakawa K."/>
        </authorList>
    </citation>
    <scope>NUCLEOTIDE SEQUENCE [LARGE SCALE GENOMIC DNA]</scope>
</reference>
<sequence length="145" mass="15592">MVSLNATLHASNIGATLTPSSASSFLELFLKIQMDPVTLTTRTKRIFPQGVGRMEDMINTEQIPCPVSQNPVVAHQSINNGTSPVFIWQVLLLSSVLKLSGANFLGKGSAGIVIHLVFAFHFVDGASRCVQSIPGPQLRAPCDEF</sequence>
<dbReference type="Proteomes" id="UP001054945">
    <property type="component" value="Unassembled WGS sequence"/>
</dbReference>
<evidence type="ECO:0000313" key="1">
    <source>
        <dbReference type="EMBL" id="GIX80137.1"/>
    </source>
</evidence>
<name>A0AAV4N5N4_CAEEX</name>
<proteinExistence type="predicted"/>
<gene>
    <name evidence="1" type="ORF">CEXT_103451</name>
</gene>
<dbReference type="EMBL" id="BPLR01003002">
    <property type="protein sequence ID" value="GIX80137.1"/>
    <property type="molecule type" value="Genomic_DNA"/>
</dbReference>
<comment type="caution">
    <text evidence="1">The sequence shown here is derived from an EMBL/GenBank/DDBJ whole genome shotgun (WGS) entry which is preliminary data.</text>
</comment>
<keyword evidence="2" id="KW-1185">Reference proteome</keyword>
<protein>
    <submittedName>
        <fullName evidence="1">Uncharacterized protein</fullName>
    </submittedName>
</protein>